<dbReference type="PANTHER" id="PTHR48104">
    <property type="entry name" value="METACASPASE-4"/>
    <property type="match status" value="1"/>
</dbReference>
<dbReference type="AlphaFoldDB" id="A0AAV3X1B8"/>
<dbReference type="Proteomes" id="UP001050975">
    <property type="component" value="Unassembled WGS sequence"/>
</dbReference>
<dbReference type="Gene3D" id="3.40.50.1460">
    <property type="match status" value="1"/>
</dbReference>
<accession>A0AAV3X1B8</accession>
<keyword evidence="3" id="KW-1185">Reference proteome</keyword>
<dbReference type="GO" id="GO:0005737">
    <property type="term" value="C:cytoplasm"/>
    <property type="evidence" value="ECO:0007669"/>
    <property type="project" value="TreeGrafter"/>
</dbReference>
<evidence type="ECO:0000313" key="2">
    <source>
        <dbReference type="EMBL" id="GET35794.1"/>
    </source>
</evidence>
<dbReference type="PANTHER" id="PTHR48104:SF30">
    <property type="entry name" value="METACASPASE-1"/>
    <property type="match status" value="1"/>
</dbReference>
<evidence type="ECO:0000313" key="3">
    <source>
        <dbReference type="Proteomes" id="UP001050975"/>
    </source>
</evidence>
<dbReference type="GO" id="GO:0004197">
    <property type="term" value="F:cysteine-type endopeptidase activity"/>
    <property type="evidence" value="ECO:0007669"/>
    <property type="project" value="InterPro"/>
</dbReference>
<comment type="caution">
    <text evidence="2">The sequence shown here is derived from an EMBL/GenBank/DDBJ whole genome shotgun (WGS) entry which is preliminary data.</text>
</comment>
<dbReference type="InterPro" id="IPR050452">
    <property type="entry name" value="Metacaspase"/>
</dbReference>
<dbReference type="InterPro" id="IPR011600">
    <property type="entry name" value="Pept_C14_caspase"/>
</dbReference>
<dbReference type="RefSeq" id="WP_226574289.1">
    <property type="nucleotide sequence ID" value="NZ_BLAY01000004.1"/>
</dbReference>
<protein>
    <submittedName>
        <fullName evidence="2">Peptidase C14, caspase catalytic subunit p20</fullName>
    </submittedName>
</protein>
<dbReference type="Pfam" id="PF00656">
    <property type="entry name" value="Peptidase_C14"/>
    <property type="match status" value="1"/>
</dbReference>
<feature type="domain" description="Peptidase C14 caspase" evidence="1">
    <location>
        <begin position="11"/>
        <end position="256"/>
    </location>
</feature>
<organism evidence="2 3">
    <name type="scientific">Microseira wollei NIES-4236</name>
    <dbReference type="NCBI Taxonomy" id="2530354"/>
    <lineage>
        <taxon>Bacteria</taxon>
        <taxon>Bacillati</taxon>
        <taxon>Cyanobacteriota</taxon>
        <taxon>Cyanophyceae</taxon>
        <taxon>Oscillatoriophycideae</taxon>
        <taxon>Aerosakkonematales</taxon>
        <taxon>Aerosakkonemataceae</taxon>
        <taxon>Microseira</taxon>
    </lineage>
</organism>
<evidence type="ECO:0000259" key="1">
    <source>
        <dbReference type="Pfam" id="PF00656"/>
    </source>
</evidence>
<dbReference type="EMBL" id="BLAY01000004">
    <property type="protein sequence ID" value="GET35794.1"/>
    <property type="molecule type" value="Genomic_DNA"/>
</dbReference>
<gene>
    <name evidence="2" type="ORF">MiSe_05400</name>
</gene>
<reference evidence="2" key="1">
    <citation type="submission" date="2019-10" db="EMBL/GenBank/DDBJ databases">
        <title>Draft genome sequece of Microseira wollei NIES-4236.</title>
        <authorList>
            <person name="Yamaguchi H."/>
            <person name="Suzuki S."/>
            <person name="Kawachi M."/>
        </authorList>
    </citation>
    <scope>NUCLEOTIDE SEQUENCE</scope>
    <source>
        <strain evidence="2">NIES-4236</strain>
    </source>
</reference>
<name>A0AAV3X1B8_9CYAN</name>
<proteinExistence type="predicted"/>
<dbReference type="GO" id="GO:0006508">
    <property type="term" value="P:proteolysis"/>
    <property type="evidence" value="ECO:0007669"/>
    <property type="project" value="InterPro"/>
</dbReference>
<sequence length="287" mass="31834">MSPTVLPYGRLIGIDKYLHTKNLGGCVNDVEAIRIYLMNQLGVPENQICVLTNQAATRANILQTFEEFLIDNPDIQPGSQILFHYSGHGSQMFNPKEPDGQNETLVPHDSRTPGVYDIPDKTLAALLDKLAERKGNNITVILDCCHSGTGTRDSNLAQTRNVEPDHRIPPPDLDAGILTGASRRGAGASGWATEGITHVLLAGCRDRELSNEHTSRDQGKEVMYGALTYFTLQALRQMTPNTTYADLHEQVATRAKRSTPSRNESSFFFPFRATLKLRSLWQALCWL</sequence>